<dbReference type="InterPro" id="IPR007899">
    <property type="entry name" value="CHAD_dom"/>
</dbReference>
<dbReference type="Pfam" id="PF01928">
    <property type="entry name" value="CYTH"/>
    <property type="match status" value="1"/>
</dbReference>
<dbReference type="Proteomes" id="UP000295135">
    <property type="component" value="Unassembled WGS sequence"/>
</dbReference>
<dbReference type="PANTHER" id="PTHR39569">
    <property type="entry name" value="INORGANIC TRIPHOSPHATASE"/>
    <property type="match status" value="1"/>
</dbReference>
<dbReference type="AlphaFoldDB" id="A0A4R3JTY2"/>
<dbReference type="EMBL" id="SLZY01000021">
    <property type="protein sequence ID" value="TCS69236.1"/>
    <property type="molecule type" value="Genomic_DNA"/>
</dbReference>
<evidence type="ECO:0000259" key="1">
    <source>
        <dbReference type="PROSITE" id="PS51707"/>
    </source>
</evidence>
<dbReference type="Gene3D" id="2.40.320.10">
    <property type="entry name" value="Hypothetical Protein Pfu-838710-001"/>
    <property type="match status" value="1"/>
</dbReference>
<gene>
    <name evidence="3" type="ORF">EDC61_12128</name>
</gene>
<keyword evidence="4" id="KW-1185">Reference proteome</keyword>
<protein>
    <submittedName>
        <fullName evidence="3">Inorganic triphosphatase YgiF</fullName>
    </submittedName>
</protein>
<dbReference type="GO" id="GO:0050355">
    <property type="term" value="F:inorganic triphosphate phosphatase activity"/>
    <property type="evidence" value="ECO:0007669"/>
    <property type="project" value="InterPro"/>
</dbReference>
<name>A0A4R3JTY2_9PROT</name>
<comment type="caution">
    <text evidence="3">The sequence shown here is derived from an EMBL/GenBank/DDBJ whole genome shotgun (WGS) entry which is preliminary data.</text>
</comment>
<feature type="domain" description="CHAD" evidence="2">
    <location>
        <begin position="214"/>
        <end position="482"/>
    </location>
</feature>
<dbReference type="InterPro" id="IPR033469">
    <property type="entry name" value="CYTH-like_dom_sf"/>
</dbReference>
<feature type="domain" description="CYTH" evidence="1">
    <location>
        <begin position="2"/>
        <end position="199"/>
    </location>
</feature>
<dbReference type="InterPro" id="IPR038186">
    <property type="entry name" value="CHAD_dom_sf"/>
</dbReference>
<dbReference type="GO" id="GO:0046872">
    <property type="term" value="F:metal ion binding"/>
    <property type="evidence" value="ECO:0007669"/>
    <property type="project" value="TreeGrafter"/>
</dbReference>
<dbReference type="SMART" id="SM01118">
    <property type="entry name" value="CYTH"/>
    <property type="match status" value="1"/>
</dbReference>
<dbReference type="SMART" id="SM00880">
    <property type="entry name" value="CHAD"/>
    <property type="match status" value="1"/>
</dbReference>
<accession>A0A4R3JTY2</accession>
<evidence type="ECO:0000313" key="3">
    <source>
        <dbReference type="EMBL" id="TCS69236.1"/>
    </source>
</evidence>
<dbReference type="CDD" id="cd07756">
    <property type="entry name" value="CYTH-like_Pase_CHAD"/>
    <property type="match status" value="1"/>
</dbReference>
<evidence type="ECO:0000313" key="4">
    <source>
        <dbReference type="Proteomes" id="UP000295135"/>
    </source>
</evidence>
<evidence type="ECO:0000259" key="2">
    <source>
        <dbReference type="PROSITE" id="PS51708"/>
    </source>
</evidence>
<dbReference type="OrthoDB" id="3034217at2"/>
<dbReference type="Pfam" id="PF05235">
    <property type="entry name" value="CHAD"/>
    <property type="match status" value="1"/>
</dbReference>
<dbReference type="SUPFAM" id="SSF55154">
    <property type="entry name" value="CYTH-like phosphatases"/>
    <property type="match status" value="1"/>
</dbReference>
<reference evidence="3 4" key="1">
    <citation type="submission" date="2019-03" db="EMBL/GenBank/DDBJ databases">
        <title>Genomic Encyclopedia of Type Strains, Phase IV (KMG-IV): sequencing the most valuable type-strain genomes for metagenomic binning, comparative biology and taxonomic classification.</title>
        <authorList>
            <person name="Goeker M."/>
        </authorList>
    </citation>
    <scope>NUCLEOTIDE SEQUENCE [LARGE SCALE GENOMIC DNA]</scope>
    <source>
        <strain evidence="3 4">DSM 103923</strain>
    </source>
</reference>
<dbReference type="InterPro" id="IPR039013">
    <property type="entry name" value="YgiF"/>
</dbReference>
<dbReference type="Gene3D" id="1.40.20.10">
    <property type="entry name" value="CHAD domain"/>
    <property type="match status" value="1"/>
</dbReference>
<dbReference type="InterPro" id="IPR023577">
    <property type="entry name" value="CYTH_domain"/>
</dbReference>
<dbReference type="PROSITE" id="PS51707">
    <property type="entry name" value="CYTH"/>
    <property type="match status" value="1"/>
</dbReference>
<dbReference type="RefSeq" id="WP_126460504.1">
    <property type="nucleotide sequence ID" value="NZ_AP018721.1"/>
</dbReference>
<proteinExistence type="predicted"/>
<sequence>MADEIELKLAVTAAEALRLKRSPMLAGVRPVRRLLYSIYYDTPEFDLLGQGVALRVRRVGRRWIQTVKAEAQSVGALTTRPEWEVQVASGQPDIARLPEPARAYFPAEVVAALKPCFSTRFERTAWLLEEAGNSLELALDRGEIEAGRSRLPIAEVEFELRAGSPDCLFEVAGRLAKTVAFGLEPRSKAERGYALAGAFKPMPVKAKAPVLGRDDDPGRAWQAMAAAALAQFSANVPGLLSDDEPEFVHQARVAIRRLLAVSGMAKTLDLPRPRWRSDLRQLLAALAPAREWDVLVTELLPELKSMAAAQGEALRVRAVRLQERARAEAREAVRSPDCVRLVLAIGRDLSAPVEAKGKIRSWARTLLDRRLRRLKRLGRDFEALDAKGRHRVRIAAKKLRYTADALAPVYGAAAVPYLDQLSALQDKLGAANDAVMAMQLIDELGLKGEQGAAVREVFERALQVRTQAHARGLGTSWHDFVETPPFWHKAAKQRARR</sequence>
<dbReference type="PANTHER" id="PTHR39569:SF1">
    <property type="entry name" value="INORGANIC TRIPHOSPHATASE"/>
    <property type="match status" value="1"/>
</dbReference>
<dbReference type="PROSITE" id="PS51708">
    <property type="entry name" value="CHAD"/>
    <property type="match status" value="1"/>
</dbReference>
<organism evidence="3 4">
    <name type="scientific">Sulfuritortus calidifontis</name>
    <dbReference type="NCBI Taxonomy" id="1914471"/>
    <lineage>
        <taxon>Bacteria</taxon>
        <taxon>Pseudomonadati</taxon>
        <taxon>Pseudomonadota</taxon>
        <taxon>Betaproteobacteria</taxon>
        <taxon>Nitrosomonadales</taxon>
        <taxon>Thiobacillaceae</taxon>
        <taxon>Sulfuritortus</taxon>
    </lineage>
</organism>